<name>A0AB73SYW6_9FIRM</name>
<dbReference type="Gene3D" id="3.90.180.10">
    <property type="entry name" value="Medium-chain alcohol dehydrogenases, catalytic domain"/>
    <property type="match status" value="1"/>
</dbReference>
<organism evidence="5 6">
    <name type="scientific">Murimonas intestini</name>
    <dbReference type="NCBI Taxonomy" id="1337051"/>
    <lineage>
        <taxon>Bacteria</taxon>
        <taxon>Bacillati</taxon>
        <taxon>Bacillota</taxon>
        <taxon>Clostridia</taxon>
        <taxon>Lachnospirales</taxon>
        <taxon>Lachnospiraceae</taxon>
        <taxon>Murimonas</taxon>
    </lineage>
</organism>
<dbReference type="InterPro" id="IPR050129">
    <property type="entry name" value="Zn_alcohol_dh"/>
</dbReference>
<dbReference type="InterPro" id="IPR011032">
    <property type="entry name" value="GroES-like_sf"/>
</dbReference>
<dbReference type="CDD" id="cd08236">
    <property type="entry name" value="sugar_DH"/>
    <property type="match status" value="1"/>
</dbReference>
<feature type="domain" description="Enoyl reductase (ER)" evidence="4">
    <location>
        <begin position="7"/>
        <end position="327"/>
    </location>
</feature>
<protein>
    <submittedName>
        <fullName evidence="5">L-iditol 2-dehydrogenase</fullName>
    </submittedName>
</protein>
<dbReference type="InterPro" id="IPR036291">
    <property type="entry name" value="NAD(P)-bd_dom_sf"/>
</dbReference>
<dbReference type="RefSeq" id="WP_109748386.1">
    <property type="nucleotide sequence ID" value="NZ_JANKBI010000017.1"/>
</dbReference>
<evidence type="ECO:0000313" key="5">
    <source>
        <dbReference type="EMBL" id="PWJ72640.1"/>
    </source>
</evidence>
<keyword evidence="6" id="KW-1185">Reference proteome</keyword>
<dbReference type="AlphaFoldDB" id="A0AB73SYW6"/>
<sequence>MKAYNLHAVNDIRYENKEKPSLKEGWALVKVKAAGICSSDIPRIFEKGTYHFPTIPGHEFSGIVEEVYDKTDSEWTGKRVGIFPLIPCKKCTNCLRGKYELCDNYDYIGSRRDGGFAEYVVVPIWNLIKLDDDISYIEAATIEPFAVAYHAIKQAEIKEGDDVAVIGSGMIGFAAAQWAKLNGARNVLVIGRNNEKQEIAKKLNGIGYVCNNEKIEMVFNKVIDAVGTSETVELSIRLADSEGRIILIGNPQNDIFLRQKIYWRVLRKQLTLVGTWNSSYESGTKSDWTEVLKGIREKKIIPELLVTDIYDQTELLDALEMMKTHKKSYCKVMTVWNNPN</sequence>
<comment type="caution">
    <text evidence="5">The sequence shown here is derived from an EMBL/GenBank/DDBJ whole genome shotgun (WGS) entry which is preliminary data.</text>
</comment>
<dbReference type="SUPFAM" id="SSF50129">
    <property type="entry name" value="GroES-like"/>
    <property type="match status" value="1"/>
</dbReference>
<evidence type="ECO:0000256" key="1">
    <source>
        <dbReference type="ARBA" id="ARBA00022723"/>
    </source>
</evidence>
<evidence type="ECO:0000256" key="2">
    <source>
        <dbReference type="ARBA" id="ARBA00022833"/>
    </source>
</evidence>
<keyword evidence="1" id="KW-0479">Metal-binding</keyword>
<dbReference type="InterPro" id="IPR013149">
    <property type="entry name" value="ADH-like_C"/>
</dbReference>
<dbReference type="Pfam" id="PF08240">
    <property type="entry name" value="ADH_N"/>
    <property type="match status" value="1"/>
</dbReference>
<gene>
    <name evidence="5" type="ORF">C7383_117111</name>
</gene>
<dbReference type="InterPro" id="IPR020843">
    <property type="entry name" value="ER"/>
</dbReference>
<dbReference type="Gene3D" id="3.40.50.720">
    <property type="entry name" value="NAD(P)-binding Rossmann-like Domain"/>
    <property type="match status" value="1"/>
</dbReference>
<accession>A0AB73SYW6</accession>
<dbReference type="SUPFAM" id="SSF51735">
    <property type="entry name" value="NAD(P)-binding Rossmann-fold domains"/>
    <property type="match status" value="1"/>
</dbReference>
<dbReference type="SMART" id="SM00829">
    <property type="entry name" value="PKS_ER"/>
    <property type="match status" value="1"/>
</dbReference>
<proteinExistence type="predicted"/>
<reference evidence="5 6" key="1">
    <citation type="submission" date="2018-05" db="EMBL/GenBank/DDBJ databases">
        <authorList>
            <person name="Goeker M."/>
            <person name="Huntemann M."/>
            <person name="Clum A."/>
            <person name="Pillay M."/>
            <person name="Palaniappan K."/>
            <person name="Varghese N."/>
            <person name="Mikhailova N."/>
            <person name="Stamatis D."/>
            <person name="Reddy T."/>
            <person name="Daum C."/>
            <person name="Shapiro N."/>
            <person name="Ivanova N."/>
            <person name="Kyrpides N."/>
            <person name="Woyke T."/>
        </authorList>
    </citation>
    <scope>NUCLEOTIDE SEQUENCE [LARGE SCALE GENOMIC DNA]</scope>
    <source>
        <strain evidence="5 6">DSM 26524</strain>
    </source>
</reference>
<dbReference type="Pfam" id="PF00107">
    <property type="entry name" value="ADH_zinc_N"/>
    <property type="match status" value="1"/>
</dbReference>
<dbReference type="InterPro" id="IPR013154">
    <property type="entry name" value="ADH-like_N"/>
</dbReference>
<dbReference type="GO" id="GO:0046872">
    <property type="term" value="F:metal ion binding"/>
    <property type="evidence" value="ECO:0007669"/>
    <property type="project" value="UniProtKB-KW"/>
</dbReference>
<dbReference type="Proteomes" id="UP000245412">
    <property type="component" value="Unassembled WGS sequence"/>
</dbReference>
<keyword evidence="2" id="KW-0862">Zinc</keyword>
<dbReference type="PANTHER" id="PTHR43401">
    <property type="entry name" value="L-THREONINE 3-DEHYDROGENASE"/>
    <property type="match status" value="1"/>
</dbReference>
<dbReference type="GO" id="GO:0016491">
    <property type="term" value="F:oxidoreductase activity"/>
    <property type="evidence" value="ECO:0007669"/>
    <property type="project" value="UniProtKB-KW"/>
</dbReference>
<keyword evidence="3" id="KW-0560">Oxidoreductase</keyword>
<evidence type="ECO:0000256" key="3">
    <source>
        <dbReference type="ARBA" id="ARBA00023002"/>
    </source>
</evidence>
<evidence type="ECO:0000259" key="4">
    <source>
        <dbReference type="SMART" id="SM00829"/>
    </source>
</evidence>
<dbReference type="PANTHER" id="PTHR43401:SF2">
    <property type="entry name" value="L-THREONINE 3-DEHYDROGENASE"/>
    <property type="match status" value="1"/>
</dbReference>
<dbReference type="EMBL" id="QGGY01000017">
    <property type="protein sequence ID" value="PWJ72640.1"/>
    <property type="molecule type" value="Genomic_DNA"/>
</dbReference>
<evidence type="ECO:0000313" key="6">
    <source>
        <dbReference type="Proteomes" id="UP000245412"/>
    </source>
</evidence>